<dbReference type="FunFam" id="3.40.50.1580:FF:000002">
    <property type="entry name" value="Purine nucleoside phosphorylase DeoD-type"/>
    <property type="match status" value="1"/>
</dbReference>
<evidence type="ECO:0000313" key="14">
    <source>
        <dbReference type="EMBL" id="TNG91700.1"/>
    </source>
</evidence>
<feature type="site" description="Important for catalytic activity" evidence="11">
    <location>
        <position position="218"/>
    </location>
</feature>
<comment type="catalytic activity">
    <reaction evidence="8">
        <text>adenosine + phosphate = alpha-D-ribose 1-phosphate + adenine</text>
        <dbReference type="Rhea" id="RHEA:27642"/>
        <dbReference type="ChEBI" id="CHEBI:16335"/>
        <dbReference type="ChEBI" id="CHEBI:16708"/>
        <dbReference type="ChEBI" id="CHEBI:43474"/>
        <dbReference type="ChEBI" id="CHEBI:57720"/>
        <dbReference type="EC" id="2.4.2.1"/>
    </reaction>
</comment>
<accession>A0A4R3XWV9</accession>
<evidence type="ECO:0000313" key="13">
    <source>
        <dbReference type="EMBL" id="TCV83806.1"/>
    </source>
</evidence>
<feature type="binding site" evidence="11">
    <location>
        <position position="5"/>
    </location>
    <ligand>
        <name>a purine D-ribonucleoside</name>
        <dbReference type="ChEBI" id="CHEBI:142355"/>
        <note>ligand shared between dimeric partners</note>
    </ligand>
</feature>
<evidence type="ECO:0000256" key="5">
    <source>
        <dbReference type="ARBA" id="ARBA00023950"/>
    </source>
</evidence>
<dbReference type="SUPFAM" id="SSF53167">
    <property type="entry name" value="Purine and uridine phosphorylases"/>
    <property type="match status" value="1"/>
</dbReference>
<comment type="catalytic activity">
    <reaction evidence="4">
        <text>2'-deoxyguanosine + phosphate = 2-deoxy-alpha-D-ribose 1-phosphate + guanine</text>
        <dbReference type="Rhea" id="RHEA:27738"/>
        <dbReference type="ChEBI" id="CHEBI:16235"/>
        <dbReference type="ChEBI" id="CHEBI:17172"/>
        <dbReference type="ChEBI" id="CHEBI:43474"/>
        <dbReference type="ChEBI" id="CHEBI:57259"/>
        <dbReference type="EC" id="2.4.2.1"/>
    </reaction>
</comment>
<comment type="catalytic activity">
    <reaction evidence="11">
        <text>a purine 2'-deoxy-D-ribonucleoside + phosphate = a purine nucleobase + 2-deoxy-alpha-D-ribose 1-phosphate</text>
        <dbReference type="Rhea" id="RHEA:36431"/>
        <dbReference type="ChEBI" id="CHEBI:26386"/>
        <dbReference type="ChEBI" id="CHEBI:43474"/>
        <dbReference type="ChEBI" id="CHEBI:57259"/>
        <dbReference type="ChEBI" id="CHEBI:142361"/>
        <dbReference type="EC" id="2.4.2.1"/>
    </reaction>
</comment>
<dbReference type="Gene3D" id="3.40.50.1580">
    <property type="entry name" value="Nucleoside phosphorylase domain"/>
    <property type="match status" value="1"/>
</dbReference>
<dbReference type="AlphaFoldDB" id="A0A4R3XWV9"/>
<comment type="function">
    <text evidence="11">Catalyzes the reversible phosphorolytic breakdown of the N-glycosidic bond in the beta-(deoxy)ribonucleoside molecules, with the formation of the corresponding free purine bases and pentose-1-phosphate.</text>
</comment>
<feature type="binding site" description="in other chain" evidence="11">
    <location>
        <position position="21"/>
    </location>
    <ligand>
        <name>phosphate</name>
        <dbReference type="ChEBI" id="CHEBI:43474"/>
        <note>ligand shared between dimeric partners</note>
    </ligand>
</feature>
<dbReference type="Proteomes" id="UP000294619">
    <property type="component" value="Unassembled WGS sequence"/>
</dbReference>
<proteinExistence type="inferred from homology"/>
<keyword evidence="2 11" id="KW-0328">Glycosyltransferase</keyword>
<organism evidence="13 15">
    <name type="scientific">Testudinibacter aquarius</name>
    <dbReference type="NCBI Taxonomy" id="1524974"/>
    <lineage>
        <taxon>Bacteria</taxon>
        <taxon>Pseudomonadati</taxon>
        <taxon>Pseudomonadota</taxon>
        <taxon>Gammaproteobacteria</taxon>
        <taxon>Pasteurellales</taxon>
        <taxon>Pasteurellaceae</taxon>
        <taxon>Testudinibacter</taxon>
    </lineage>
</organism>
<dbReference type="HAMAP" id="MF_01627">
    <property type="entry name" value="Pur_nucleosid_phosp"/>
    <property type="match status" value="1"/>
</dbReference>
<dbReference type="PANTHER" id="PTHR43691">
    <property type="entry name" value="URIDINE PHOSPHORYLASE"/>
    <property type="match status" value="1"/>
</dbReference>
<comment type="similarity">
    <text evidence="1 11">Belongs to the PNP/UDP phosphorylase family.</text>
</comment>
<comment type="catalytic activity">
    <reaction evidence="9">
        <text>2'-deoxyadenosine + phosphate = 2-deoxy-alpha-D-ribose 1-phosphate + adenine</text>
        <dbReference type="Rhea" id="RHEA:27742"/>
        <dbReference type="ChEBI" id="CHEBI:16708"/>
        <dbReference type="ChEBI" id="CHEBI:17256"/>
        <dbReference type="ChEBI" id="CHEBI:43474"/>
        <dbReference type="ChEBI" id="CHEBI:57259"/>
        <dbReference type="EC" id="2.4.2.1"/>
    </reaction>
</comment>
<dbReference type="Pfam" id="PF01048">
    <property type="entry name" value="PNP_UDP_1"/>
    <property type="match status" value="1"/>
</dbReference>
<evidence type="ECO:0000256" key="6">
    <source>
        <dbReference type="ARBA" id="ARBA00023970"/>
    </source>
</evidence>
<feature type="binding site" description="in other chain" evidence="11">
    <location>
        <begin position="88"/>
        <end position="91"/>
    </location>
    <ligand>
        <name>phosphate</name>
        <dbReference type="ChEBI" id="CHEBI:43474"/>
        <note>ligand shared between dimeric partners</note>
    </ligand>
</feature>
<dbReference type="GO" id="GO:0005829">
    <property type="term" value="C:cytosol"/>
    <property type="evidence" value="ECO:0007669"/>
    <property type="project" value="TreeGrafter"/>
</dbReference>
<dbReference type="EMBL" id="SMCP01000013">
    <property type="protein sequence ID" value="TCV83806.1"/>
    <property type="molecule type" value="Genomic_DNA"/>
</dbReference>
<feature type="binding site" description="in other chain" evidence="11">
    <location>
        <position position="25"/>
    </location>
    <ligand>
        <name>phosphate</name>
        <dbReference type="ChEBI" id="CHEBI:43474"/>
        <note>ligand shared between dimeric partners</note>
    </ligand>
</feature>
<feature type="binding site" description="in other chain" evidence="11">
    <location>
        <begin position="204"/>
        <end position="205"/>
    </location>
    <ligand>
        <name>a purine D-ribonucleoside</name>
        <dbReference type="ChEBI" id="CHEBI:142355"/>
        <note>ligand shared between dimeric partners</note>
    </ligand>
</feature>
<dbReference type="EC" id="2.4.2.1" evidence="11"/>
<comment type="caution">
    <text evidence="13">The sequence shown here is derived from an EMBL/GenBank/DDBJ whole genome shotgun (WGS) entry which is preliminary data.</text>
</comment>
<evidence type="ECO:0000256" key="1">
    <source>
        <dbReference type="ARBA" id="ARBA00010456"/>
    </source>
</evidence>
<comment type="subunit">
    <text evidence="10 11">Homohexamer; trimer of homodimers.</text>
</comment>
<dbReference type="EMBL" id="VDGV01000051">
    <property type="protein sequence ID" value="TNG91700.1"/>
    <property type="molecule type" value="Genomic_DNA"/>
</dbReference>
<keyword evidence="16" id="KW-1185">Reference proteome</keyword>
<dbReference type="InterPro" id="IPR018016">
    <property type="entry name" value="Nucleoside_phosphorylase_CS"/>
</dbReference>
<reference evidence="13 15" key="1">
    <citation type="submission" date="2019-03" db="EMBL/GenBank/DDBJ databases">
        <title>Genomic Encyclopedia of Type Strains, Phase IV (KMG-IV): sequencing the most valuable type-strain genomes for metagenomic binning, comparative biology and taxonomic classification.</title>
        <authorList>
            <person name="Goeker M."/>
        </authorList>
    </citation>
    <scope>NUCLEOTIDE SEQUENCE [LARGE SCALE GENOMIC DNA]</scope>
    <source>
        <strain evidence="13 15">DSM 28140</strain>
    </source>
</reference>
<comment type="catalytic activity">
    <reaction evidence="7">
        <text>inosine + phosphate = alpha-D-ribose 1-phosphate + hypoxanthine</text>
        <dbReference type="Rhea" id="RHEA:27646"/>
        <dbReference type="ChEBI" id="CHEBI:17368"/>
        <dbReference type="ChEBI" id="CHEBI:17596"/>
        <dbReference type="ChEBI" id="CHEBI:43474"/>
        <dbReference type="ChEBI" id="CHEBI:57720"/>
        <dbReference type="EC" id="2.4.2.1"/>
    </reaction>
    <physiologicalReaction direction="left-to-right" evidence="7">
        <dbReference type="Rhea" id="RHEA:27647"/>
    </physiologicalReaction>
    <physiologicalReaction direction="right-to-left" evidence="7">
        <dbReference type="Rhea" id="RHEA:27648"/>
    </physiologicalReaction>
</comment>
<evidence type="ECO:0000256" key="7">
    <source>
        <dbReference type="ARBA" id="ARBA00050545"/>
    </source>
</evidence>
<name>A0A4R3XWV9_9PAST</name>
<dbReference type="CDD" id="cd09006">
    <property type="entry name" value="PNP_EcPNPI-like"/>
    <property type="match status" value="1"/>
</dbReference>
<evidence type="ECO:0000256" key="2">
    <source>
        <dbReference type="ARBA" id="ARBA00022676"/>
    </source>
</evidence>
<sequence>MPTPHINAVDGAFADVVLMPGDPLRAKYIAETFLDDAKEVTNVRNMLGYTGTYKGRKISVMGHGMGIPSCSIYAKELITEYGVNKIIRVGSCGAVRMDVKLRDVVIGAGACTDSKVNRIRFKDHDFAAIADFDMTQAAVQAAKQKGVNVRVGNIFSADLFYTPDVAMFDVMEKYGILGVEMEAAGIYGVAAEFGAKALCICTVSDHIRTHEQTSAEERQLTFNDMIEIALESVLIGDQA</sequence>
<comment type="catalytic activity">
    <reaction evidence="11">
        <text>a purine D-ribonucleoside + phosphate = a purine nucleobase + alpha-D-ribose 1-phosphate</text>
        <dbReference type="Rhea" id="RHEA:19805"/>
        <dbReference type="ChEBI" id="CHEBI:26386"/>
        <dbReference type="ChEBI" id="CHEBI:43474"/>
        <dbReference type="ChEBI" id="CHEBI:57720"/>
        <dbReference type="ChEBI" id="CHEBI:142355"/>
        <dbReference type="EC" id="2.4.2.1"/>
    </reaction>
</comment>
<evidence type="ECO:0000259" key="12">
    <source>
        <dbReference type="Pfam" id="PF01048"/>
    </source>
</evidence>
<evidence type="ECO:0000256" key="3">
    <source>
        <dbReference type="ARBA" id="ARBA00022679"/>
    </source>
</evidence>
<dbReference type="NCBIfam" id="NF004489">
    <property type="entry name" value="PRK05819.1"/>
    <property type="match status" value="1"/>
</dbReference>
<evidence type="ECO:0000256" key="11">
    <source>
        <dbReference type="HAMAP-Rule" id="MF_01627"/>
    </source>
</evidence>
<reference evidence="14 16" key="2">
    <citation type="submission" date="2019-05" db="EMBL/GenBank/DDBJ databases">
        <title>Pasteurellaceae isolates from reptiles.</title>
        <authorList>
            <person name="Bojesen A.M."/>
            <person name="Lund E."/>
        </authorList>
    </citation>
    <scope>NUCLEOTIDE SEQUENCE [LARGE SCALE GENOMIC DNA]</scope>
    <source>
        <strain evidence="14 16">ELNT2x</strain>
    </source>
</reference>
<dbReference type="InterPro" id="IPR035994">
    <property type="entry name" value="Nucleoside_phosphorylase_sf"/>
</dbReference>
<dbReference type="NCBIfam" id="TIGR00107">
    <property type="entry name" value="deoD"/>
    <property type="match status" value="1"/>
</dbReference>
<feature type="active site" description="Proton donor" evidence="11">
    <location>
        <position position="205"/>
    </location>
</feature>
<dbReference type="GO" id="GO:0006152">
    <property type="term" value="P:purine nucleoside catabolic process"/>
    <property type="evidence" value="ECO:0007669"/>
    <property type="project" value="TreeGrafter"/>
</dbReference>
<evidence type="ECO:0000313" key="15">
    <source>
        <dbReference type="Proteomes" id="UP000294619"/>
    </source>
</evidence>
<feature type="domain" description="Nucleoside phosphorylase" evidence="12">
    <location>
        <begin position="16"/>
        <end position="224"/>
    </location>
</feature>
<dbReference type="GO" id="GO:0004731">
    <property type="term" value="F:purine-nucleoside phosphorylase activity"/>
    <property type="evidence" value="ECO:0007669"/>
    <property type="project" value="UniProtKB-UniRule"/>
</dbReference>
<comment type="catalytic activity">
    <reaction evidence="5">
        <text>2'-deoxyinosine + phosphate = 2-deoxy-alpha-D-ribose 1-phosphate + hypoxanthine</text>
        <dbReference type="Rhea" id="RHEA:27750"/>
        <dbReference type="ChEBI" id="CHEBI:17368"/>
        <dbReference type="ChEBI" id="CHEBI:28997"/>
        <dbReference type="ChEBI" id="CHEBI:43474"/>
        <dbReference type="ChEBI" id="CHEBI:57259"/>
        <dbReference type="EC" id="2.4.2.1"/>
    </reaction>
</comment>
<protein>
    <recommendedName>
        <fullName evidence="11">Purine nucleoside phosphorylase DeoD-type</fullName>
        <shortName evidence="11">PNP</shortName>
        <ecNumber evidence="11">2.4.2.1</ecNumber>
    </recommendedName>
</protein>
<dbReference type="InterPro" id="IPR000845">
    <property type="entry name" value="Nucleoside_phosphorylase_d"/>
</dbReference>
<feature type="binding site" description="in other chain" evidence="11">
    <location>
        <begin position="180"/>
        <end position="182"/>
    </location>
    <ligand>
        <name>a purine D-ribonucleoside</name>
        <dbReference type="ChEBI" id="CHEBI:142355"/>
        <note>ligand shared between dimeric partners</note>
    </ligand>
</feature>
<evidence type="ECO:0000256" key="9">
    <source>
        <dbReference type="ARBA" id="ARBA00052833"/>
    </source>
</evidence>
<gene>
    <name evidence="11 14" type="primary">deoD</name>
    <name evidence="13" type="ORF">EDC16_1131</name>
    <name evidence="14" type="ORF">FHQ21_06780</name>
</gene>
<evidence type="ECO:0000313" key="16">
    <source>
        <dbReference type="Proteomes" id="UP000305526"/>
    </source>
</evidence>
<comment type="catalytic activity">
    <reaction evidence="6">
        <text>guanosine + phosphate = alpha-D-ribose 1-phosphate + guanine</text>
        <dbReference type="Rhea" id="RHEA:13233"/>
        <dbReference type="ChEBI" id="CHEBI:16235"/>
        <dbReference type="ChEBI" id="CHEBI:16750"/>
        <dbReference type="ChEBI" id="CHEBI:43474"/>
        <dbReference type="ChEBI" id="CHEBI:57720"/>
        <dbReference type="EC" id="2.4.2.1"/>
    </reaction>
</comment>
<evidence type="ECO:0000256" key="8">
    <source>
        <dbReference type="ARBA" id="ARBA00051273"/>
    </source>
</evidence>
<dbReference type="Proteomes" id="UP000305526">
    <property type="component" value="Unassembled WGS sequence"/>
</dbReference>
<dbReference type="NCBIfam" id="NF009914">
    <property type="entry name" value="PRK13374.1"/>
    <property type="match status" value="1"/>
</dbReference>
<dbReference type="PANTHER" id="PTHR43691:SF2">
    <property type="entry name" value="PURINE NUCLEOSIDE PHOSPHORYLASE DEOD-TYPE"/>
    <property type="match status" value="1"/>
</dbReference>
<feature type="binding site" evidence="11">
    <location>
        <position position="44"/>
    </location>
    <ligand>
        <name>phosphate</name>
        <dbReference type="ChEBI" id="CHEBI:43474"/>
        <note>ligand shared between dimeric partners</note>
    </ligand>
</feature>
<dbReference type="PROSITE" id="PS01232">
    <property type="entry name" value="PNP_UDP_1"/>
    <property type="match status" value="1"/>
</dbReference>
<evidence type="ECO:0000256" key="10">
    <source>
        <dbReference type="ARBA" id="ARBA00062555"/>
    </source>
</evidence>
<dbReference type="InterPro" id="IPR004402">
    <property type="entry name" value="DeoD-type"/>
</dbReference>
<evidence type="ECO:0000256" key="4">
    <source>
        <dbReference type="ARBA" id="ARBA00023929"/>
    </source>
</evidence>
<dbReference type="RefSeq" id="WP_132967952.1">
    <property type="nucleotide sequence ID" value="NZ_LEKL01000011.1"/>
</dbReference>
<keyword evidence="3 11" id="KW-0808">Transferase</keyword>